<keyword evidence="1" id="KW-1133">Transmembrane helix</keyword>
<gene>
    <name evidence="2" type="ORF">CcCBS67573_g02263</name>
</gene>
<protein>
    <submittedName>
        <fullName evidence="2">Uncharacterized protein</fullName>
    </submittedName>
</protein>
<dbReference type="Proteomes" id="UP000320333">
    <property type="component" value="Unassembled WGS sequence"/>
</dbReference>
<comment type="caution">
    <text evidence="2">The sequence shown here is derived from an EMBL/GenBank/DDBJ whole genome shotgun (WGS) entry which is preliminary data.</text>
</comment>
<evidence type="ECO:0000256" key="1">
    <source>
        <dbReference type="SAM" id="Phobius"/>
    </source>
</evidence>
<proteinExistence type="predicted"/>
<organism evidence="2 3">
    <name type="scientific">Chytriomyces confervae</name>
    <dbReference type="NCBI Taxonomy" id="246404"/>
    <lineage>
        <taxon>Eukaryota</taxon>
        <taxon>Fungi</taxon>
        <taxon>Fungi incertae sedis</taxon>
        <taxon>Chytridiomycota</taxon>
        <taxon>Chytridiomycota incertae sedis</taxon>
        <taxon>Chytridiomycetes</taxon>
        <taxon>Chytridiales</taxon>
        <taxon>Chytriomycetaceae</taxon>
        <taxon>Chytriomyces</taxon>
    </lineage>
</organism>
<dbReference type="OrthoDB" id="2097220at2759"/>
<dbReference type="AlphaFoldDB" id="A0A507FN74"/>
<name>A0A507FN74_9FUNG</name>
<sequence>MQPEADYHRSLVTSGKNIYVGTVGTSLYRAMETAYVFVSLMRQCLAALSAMVVGSAWGVIAGQGAMGYSFAMGSNWLTLSLPFFAVREAVLQQRQHLNKVYNRVNFKHRDSDEMLASGIGGGVVGGGLARFVRGSWAVGGGAIIFGALAAVTQSAFTQVRHWRQEAGHRMLHDSEENAPGFAAVLRDHPIREGDLAFDDHGWDPLRELVTYMRGRFIRSVDAVPSWASPFVNALDLDYRKRLNIKIEILERQVGALKLQLKARGIVLDELEAKKE</sequence>
<reference evidence="2 3" key="1">
    <citation type="journal article" date="2019" name="Sci. Rep.">
        <title>Comparative genomics of chytrid fungi reveal insights into the obligate biotrophic and pathogenic lifestyle of Synchytrium endobioticum.</title>
        <authorList>
            <person name="van de Vossenberg B.T.L.H."/>
            <person name="Warris S."/>
            <person name="Nguyen H.D.T."/>
            <person name="van Gent-Pelzer M.P.E."/>
            <person name="Joly D.L."/>
            <person name="van de Geest H.C."/>
            <person name="Bonants P.J.M."/>
            <person name="Smith D.S."/>
            <person name="Levesque C.A."/>
            <person name="van der Lee T.A.J."/>
        </authorList>
    </citation>
    <scope>NUCLEOTIDE SEQUENCE [LARGE SCALE GENOMIC DNA]</scope>
    <source>
        <strain evidence="2 3">CBS 675.73</strain>
    </source>
</reference>
<dbReference type="PANTHER" id="PTHR41390:SF1">
    <property type="entry name" value="NADH-UBIQUINONE OXIDOREDUCTASE 213 KDA SUBUNIT"/>
    <property type="match status" value="1"/>
</dbReference>
<dbReference type="PANTHER" id="PTHR41390">
    <property type="entry name" value="CHROMOSOME 7, WHOLE GENOME SHOTGUN SEQUENCE"/>
    <property type="match status" value="1"/>
</dbReference>
<keyword evidence="3" id="KW-1185">Reference proteome</keyword>
<evidence type="ECO:0000313" key="2">
    <source>
        <dbReference type="EMBL" id="TPX76477.1"/>
    </source>
</evidence>
<feature type="transmembrane region" description="Helical" evidence="1">
    <location>
        <begin position="34"/>
        <end position="60"/>
    </location>
</feature>
<keyword evidence="1" id="KW-0812">Transmembrane</keyword>
<dbReference type="EMBL" id="QEAP01000046">
    <property type="protein sequence ID" value="TPX76477.1"/>
    <property type="molecule type" value="Genomic_DNA"/>
</dbReference>
<evidence type="ECO:0000313" key="3">
    <source>
        <dbReference type="Proteomes" id="UP000320333"/>
    </source>
</evidence>
<accession>A0A507FN74</accession>
<keyword evidence="1" id="KW-0472">Membrane</keyword>